<evidence type="ECO:0000313" key="3">
    <source>
        <dbReference type="Proteomes" id="UP001055149"/>
    </source>
</evidence>
<comment type="caution">
    <text evidence="2">The sequence shown here is derived from an EMBL/GenBank/DDBJ whole genome shotgun (WGS) entry which is preliminary data.</text>
</comment>
<dbReference type="PANTHER" id="PTHR38011">
    <property type="entry name" value="DIHYDROFOLATE REDUCTASE FAMILY PROTEIN (AFU_ORTHOLOGUE AFUA_8G06820)"/>
    <property type="match status" value="1"/>
</dbReference>
<accession>A0ABQ5JK48</accession>
<dbReference type="Pfam" id="PF01872">
    <property type="entry name" value="RibD_C"/>
    <property type="match status" value="1"/>
</dbReference>
<organism evidence="2 3">
    <name type="scientific">Ligilactobacillus pabuli</name>
    <dbReference type="NCBI Taxonomy" id="2886039"/>
    <lineage>
        <taxon>Bacteria</taxon>
        <taxon>Bacillati</taxon>
        <taxon>Bacillota</taxon>
        <taxon>Bacilli</taxon>
        <taxon>Lactobacillales</taxon>
        <taxon>Lactobacillaceae</taxon>
        <taxon>Ligilactobacillus</taxon>
    </lineage>
</organism>
<keyword evidence="3" id="KW-1185">Reference proteome</keyword>
<evidence type="ECO:0000313" key="2">
    <source>
        <dbReference type="EMBL" id="GKS81539.1"/>
    </source>
</evidence>
<proteinExistence type="predicted"/>
<evidence type="ECO:0000259" key="1">
    <source>
        <dbReference type="Pfam" id="PF01872"/>
    </source>
</evidence>
<dbReference type="RefSeq" id="WP_244055281.1">
    <property type="nucleotide sequence ID" value="NZ_BQXH01000010.1"/>
</dbReference>
<dbReference type="PANTHER" id="PTHR38011:SF11">
    <property type="entry name" value="2,5-DIAMINO-6-RIBOSYLAMINO-4(3H)-PYRIMIDINONE 5'-PHOSPHATE REDUCTASE"/>
    <property type="match status" value="1"/>
</dbReference>
<protein>
    <submittedName>
        <fullName evidence="2">Dihydrofolate reductase</fullName>
    </submittedName>
</protein>
<dbReference type="InterPro" id="IPR002734">
    <property type="entry name" value="RibDG_C"/>
</dbReference>
<dbReference type="Proteomes" id="UP001055149">
    <property type="component" value="Unassembled WGS sequence"/>
</dbReference>
<dbReference type="SUPFAM" id="SSF53597">
    <property type="entry name" value="Dihydrofolate reductase-like"/>
    <property type="match status" value="1"/>
</dbReference>
<name>A0ABQ5JK48_9LACO</name>
<dbReference type="InterPro" id="IPR050765">
    <property type="entry name" value="Riboflavin_Biosynth_HTPR"/>
</dbReference>
<dbReference type="Gene3D" id="3.40.430.10">
    <property type="entry name" value="Dihydrofolate Reductase, subunit A"/>
    <property type="match status" value="1"/>
</dbReference>
<gene>
    <name evidence="2" type="primary">folA2</name>
    <name evidence="2" type="ORF">LPAF129_12250</name>
</gene>
<reference evidence="2" key="1">
    <citation type="journal article" date="2022" name="Int. J. Syst. Evol. Microbiol.">
        <title>A novel species of lactic acid bacteria, Ligilactobacillus pabuli sp. nov., isolated from alfalfa silage.</title>
        <authorList>
            <person name="Tohno M."/>
            <person name="Tanizawa Y."/>
            <person name="Sawada H."/>
            <person name="Sakamoto M."/>
            <person name="Ohkuma M."/>
            <person name="Kobayashi H."/>
        </authorList>
    </citation>
    <scope>NUCLEOTIDE SEQUENCE</scope>
    <source>
        <strain evidence="2">AF129</strain>
    </source>
</reference>
<dbReference type="EMBL" id="BQXH01000010">
    <property type="protein sequence ID" value="GKS81539.1"/>
    <property type="molecule type" value="Genomic_DNA"/>
</dbReference>
<sequence>MRKVVFYGAISLDGYLADQQDDLQWLFDTDLAGESTYADFEQQVDTFVMGRKTYEETKKIMAGVELYPGQEKVVFTHQALAPDKDVTYVSGDVEKIMQEYRQRDGKAIWIIGGGSILKPLLEGDLIDEFWIQIAPVSLGQGKRLFLPGDYGGRLELVETTQMGELTELHLKRKE</sequence>
<dbReference type="InterPro" id="IPR024072">
    <property type="entry name" value="DHFR-like_dom_sf"/>
</dbReference>
<feature type="domain" description="Bacterial bifunctional deaminase-reductase C-terminal" evidence="1">
    <location>
        <begin position="3"/>
        <end position="164"/>
    </location>
</feature>